<proteinExistence type="predicted"/>
<keyword evidence="1" id="KW-0472">Membrane</keyword>
<organism evidence="2 3">
    <name type="scientific">Companilactobacillus crustorum JCM 15951</name>
    <dbReference type="NCBI Taxonomy" id="1423737"/>
    <lineage>
        <taxon>Bacteria</taxon>
        <taxon>Bacillati</taxon>
        <taxon>Bacillota</taxon>
        <taxon>Bacilli</taxon>
        <taxon>Lactobacillales</taxon>
        <taxon>Lactobacillaceae</taxon>
        <taxon>Companilactobacillus</taxon>
    </lineage>
</organism>
<dbReference type="Proteomes" id="UP000050964">
    <property type="component" value="Unassembled WGS sequence"/>
</dbReference>
<name>A0A837RJJ8_9LACO</name>
<evidence type="ECO:0000256" key="1">
    <source>
        <dbReference type="SAM" id="Phobius"/>
    </source>
</evidence>
<comment type="caution">
    <text evidence="2">The sequence shown here is derived from an EMBL/GenBank/DDBJ whole genome shotgun (WGS) entry which is preliminary data.</text>
</comment>
<evidence type="ECO:0000313" key="2">
    <source>
        <dbReference type="EMBL" id="KRK42378.1"/>
    </source>
</evidence>
<dbReference type="EMBL" id="AZDB01000019">
    <property type="protein sequence ID" value="KRK42378.1"/>
    <property type="molecule type" value="Genomic_DNA"/>
</dbReference>
<dbReference type="AlphaFoldDB" id="A0A837RJJ8"/>
<protein>
    <submittedName>
        <fullName evidence="2">Uncharacterized protein</fullName>
    </submittedName>
</protein>
<keyword evidence="1" id="KW-0812">Transmembrane</keyword>
<feature type="transmembrane region" description="Helical" evidence="1">
    <location>
        <begin position="6"/>
        <end position="26"/>
    </location>
</feature>
<keyword evidence="1" id="KW-1133">Transmembrane helix</keyword>
<dbReference type="RefSeq" id="WP_156401780.1">
    <property type="nucleotide sequence ID" value="NZ_AZDB01000019.1"/>
</dbReference>
<reference evidence="2 3" key="1">
    <citation type="journal article" date="2015" name="Genome Announc.">
        <title>Expanding the biotechnology potential of lactobacilli through comparative genomics of 213 strains and associated genera.</title>
        <authorList>
            <person name="Sun Z."/>
            <person name="Harris H.M."/>
            <person name="McCann A."/>
            <person name="Guo C."/>
            <person name="Argimon S."/>
            <person name="Zhang W."/>
            <person name="Yang X."/>
            <person name="Jeffery I.B."/>
            <person name="Cooney J.C."/>
            <person name="Kagawa T.F."/>
            <person name="Liu W."/>
            <person name="Song Y."/>
            <person name="Salvetti E."/>
            <person name="Wrobel A."/>
            <person name="Rasinkangas P."/>
            <person name="Parkhill J."/>
            <person name="Rea M.C."/>
            <person name="O'Sullivan O."/>
            <person name="Ritari J."/>
            <person name="Douillard F.P."/>
            <person name="Paul Ross R."/>
            <person name="Yang R."/>
            <person name="Briner A.E."/>
            <person name="Felis G.E."/>
            <person name="de Vos W.M."/>
            <person name="Barrangou R."/>
            <person name="Klaenhammer T.R."/>
            <person name="Caufield P.W."/>
            <person name="Cui Y."/>
            <person name="Zhang H."/>
            <person name="O'Toole P.W."/>
        </authorList>
    </citation>
    <scope>NUCLEOTIDE SEQUENCE [LARGE SCALE GENOMIC DNA]</scope>
    <source>
        <strain evidence="2 3">JCM 15951</strain>
    </source>
</reference>
<sequence>MTNTDITTIGNIIFTLLPIIVFIFAIKITNRSLTLLKVQNHQLKMLERKINKKRC</sequence>
<gene>
    <name evidence="2" type="ORF">FD26_GL000583</name>
</gene>
<evidence type="ECO:0000313" key="3">
    <source>
        <dbReference type="Proteomes" id="UP000050964"/>
    </source>
</evidence>
<accession>A0A837RJJ8</accession>